<feature type="domain" description="SIS" evidence="1">
    <location>
        <begin position="37"/>
        <end position="195"/>
    </location>
</feature>
<dbReference type="Proteomes" id="UP000886251">
    <property type="component" value="Unassembled WGS sequence"/>
</dbReference>
<dbReference type="PROSITE" id="PS51464">
    <property type="entry name" value="SIS"/>
    <property type="match status" value="1"/>
</dbReference>
<accession>A0A831RNA1</accession>
<proteinExistence type="predicted"/>
<dbReference type="InterPro" id="IPR001347">
    <property type="entry name" value="SIS_dom"/>
</dbReference>
<protein>
    <submittedName>
        <fullName evidence="2">SIS domain-containing protein</fullName>
    </submittedName>
</protein>
<evidence type="ECO:0000259" key="1">
    <source>
        <dbReference type="PROSITE" id="PS51464"/>
    </source>
</evidence>
<dbReference type="Pfam" id="PF13580">
    <property type="entry name" value="SIS_2"/>
    <property type="match status" value="1"/>
</dbReference>
<sequence length="197" mass="20596">MIDLATNAARCIEASARLAAAALPPLAPRVADGARAIVDSLLQGGRILTCGSGSGAALAQYMATLLLNQFQRERPALPAISLNADSTLLSAICGSFDHDELFSRQVRGLGKGGDMLLAICPDDDQEPIVAAVQAAREQQMKVIVLTGGARGRLSGLLGGDDIDIHLSGITPAQARELQLILLHTLCELIDQQLLGSH</sequence>
<dbReference type="InterPro" id="IPR035461">
    <property type="entry name" value="GmhA/DiaA"/>
</dbReference>
<dbReference type="GO" id="GO:0097367">
    <property type="term" value="F:carbohydrate derivative binding"/>
    <property type="evidence" value="ECO:0007669"/>
    <property type="project" value="InterPro"/>
</dbReference>
<comment type="caution">
    <text evidence="2">The sequence shown here is derived from an EMBL/GenBank/DDBJ whole genome shotgun (WGS) entry which is preliminary data.</text>
</comment>
<dbReference type="EMBL" id="DRKP01000191">
    <property type="protein sequence ID" value="HEB97808.1"/>
    <property type="molecule type" value="Genomic_DNA"/>
</dbReference>
<dbReference type="PANTHER" id="PTHR30390:SF6">
    <property type="entry name" value="DNAA INITIATOR-ASSOCIATING PROTEIN DIAA"/>
    <property type="match status" value="1"/>
</dbReference>
<dbReference type="AlphaFoldDB" id="A0A831RNA1"/>
<dbReference type="SUPFAM" id="SSF53697">
    <property type="entry name" value="SIS domain"/>
    <property type="match status" value="1"/>
</dbReference>
<dbReference type="GO" id="GO:1901135">
    <property type="term" value="P:carbohydrate derivative metabolic process"/>
    <property type="evidence" value="ECO:0007669"/>
    <property type="project" value="InterPro"/>
</dbReference>
<reference evidence="2" key="1">
    <citation type="journal article" date="2020" name="mSystems">
        <title>Genome- and Community-Level Interaction Insights into Carbon Utilization and Element Cycling Functions of Hydrothermarchaeota in Hydrothermal Sediment.</title>
        <authorList>
            <person name="Zhou Z."/>
            <person name="Liu Y."/>
            <person name="Xu W."/>
            <person name="Pan J."/>
            <person name="Luo Z.H."/>
            <person name="Li M."/>
        </authorList>
    </citation>
    <scope>NUCLEOTIDE SEQUENCE [LARGE SCALE GENOMIC DNA]</scope>
    <source>
        <strain evidence="2">HyVt-443</strain>
    </source>
</reference>
<organism evidence="2">
    <name type="scientific">Sedimenticola thiotaurini</name>
    <dbReference type="NCBI Taxonomy" id="1543721"/>
    <lineage>
        <taxon>Bacteria</taxon>
        <taxon>Pseudomonadati</taxon>
        <taxon>Pseudomonadota</taxon>
        <taxon>Gammaproteobacteria</taxon>
        <taxon>Chromatiales</taxon>
        <taxon>Sedimenticolaceae</taxon>
        <taxon>Sedimenticola</taxon>
    </lineage>
</organism>
<dbReference type="CDD" id="cd05006">
    <property type="entry name" value="SIS_GmhA"/>
    <property type="match status" value="1"/>
</dbReference>
<evidence type="ECO:0000313" key="2">
    <source>
        <dbReference type="EMBL" id="HEB97808.1"/>
    </source>
</evidence>
<name>A0A831RNA1_9GAMM</name>
<dbReference type="Gene3D" id="3.40.50.10490">
    <property type="entry name" value="Glucose-6-phosphate isomerase like protein, domain 1"/>
    <property type="match status" value="1"/>
</dbReference>
<dbReference type="InterPro" id="IPR050099">
    <property type="entry name" value="SIS_GmhA/DiaA_subfam"/>
</dbReference>
<dbReference type="PANTHER" id="PTHR30390">
    <property type="entry name" value="SEDOHEPTULOSE 7-PHOSPHATE ISOMERASE / DNAA INITIATOR-ASSOCIATING FACTOR FOR REPLICATION INITIATION"/>
    <property type="match status" value="1"/>
</dbReference>
<gene>
    <name evidence="2" type="ORF">ENI96_15425</name>
</gene>
<dbReference type="InterPro" id="IPR046348">
    <property type="entry name" value="SIS_dom_sf"/>
</dbReference>